<keyword evidence="3" id="KW-0732">Signal</keyword>
<dbReference type="Pfam" id="PF13407">
    <property type="entry name" value="Peripla_BP_4"/>
    <property type="match status" value="1"/>
</dbReference>
<comment type="caution">
    <text evidence="5">The sequence shown here is derived from an EMBL/GenBank/DDBJ whole genome shotgun (WGS) entry which is preliminary data.</text>
</comment>
<dbReference type="SUPFAM" id="SSF53822">
    <property type="entry name" value="Periplasmic binding protein-like I"/>
    <property type="match status" value="1"/>
</dbReference>
<dbReference type="EMBL" id="PGGM01000010">
    <property type="protein sequence ID" value="PSH62140.1"/>
    <property type="molecule type" value="Genomic_DNA"/>
</dbReference>
<dbReference type="GO" id="GO:0030246">
    <property type="term" value="F:carbohydrate binding"/>
    <property type="evidence" value="ECO:0007669"/>
    <property type="project" value="UniProtKB-ARBA"/>
</dbReference>
<protein>
    <recommendedName>
        <fullName evidence="4">Periplasmic binding protein domain-containing protein</fullName>
    </recommendedName>
</protein>
<accession>A0A2P7B6U0</accession>
<comment type="similarity">
    <text evidence="2">Belongs to the bacterial solute-binding protein 2 family.</text>
</comment>
<evidence type="ECO:0000256" key="1">
    <source>
        <dbReference type="ARBA" id="ARBA00004196"/>
    </source>
</evidence>
<comment type="subcellular location">
    <subcellularLocation>
        <location evidence="1">Cell envelope</location>
    </subcellularLocation>
</comment>
<evidence type="ECO:0000313" key="5">
    <source>
        <dbReference type="EMBL" id="PSH62140.1"/>
    </source>
</evidence>
<reference evidence="6" key="1">
    <citation type="submission" date="2017-11" db="EMBL/GenBank/DDBJ databases">
        <authorList>
            <person name="Kuznetsova I."/>
            <person name="Sazanova A."/>
            <person name="Chirak E."/>
            <person name="Safronova V."/>
            <person name="Willems A."/>
        </authorList>
    </citation>
    <scope>NUCLEOTIDE SEQUENCE [LARGE SCALE GENOMIC DNA]</scope>
    <source>
        <strain evidence="6">CCBAU 03422</strain>
    </source>
</reference>
<dbReference type="PANTHER" id="PTHR46847">
    <property type="entry name" value="D-ALLOSE-BINDING PERIPLASMIC PROTEIN-RELATED"/>
    <property type="match status" value="1"/>
</dbReference>
<dbReference type="InterPro" id="IPR025997">
    <property type="entry name" value="SBP_2_dom"/>
</dbReference>
<feature type="domain" description="Periplasmic binding protein" evidence="4">
    <location>
        <begin position="63"/>
        <end position="324"/>
    </location>
</feature>
<keyword evidence="6" id="KW-1185">Reference proteome</keyword>
<evidence type="ECO:0000256" key="3">
    <source>
        <dbReference type="ARBA" id="ARBA00022729"/>
    </source>
</evidence>
<dbReference type="PANTHER" id="PTHR46847:SF1">
    <property type="entry name" value="D-ALLOSE-BINDING PERIPLASMIC PROTEIN-RELATED"/>
    <property type="match status" value="1"/>
</dbReference>
<sequence length="384" mass="41339">MCLDGGLRHSICMPATLQREDMMHKAKKCAVYAMMTFFAAIGASASRAADDEVLFEGKATVAFVGYSGTVSRWNAIDFPVFKKWMKIYAPNVEVKTYDPQGNAANQVSMAKSALVARVDVLNIASFQEAPTTILTAAKQAKVPVLLYIFIPDKILPGSVSGLVGTDPFEIGKSQGQYVLDHASKGARVAIVNGDLSTTYARLQHEGMLSVLQPAFNSGHFKLVADRSADGWLTAKAQAQVSSILTANQDGIDVLIMGNDDMSQGALSALRMASLEKKVMVLGQDGSIAGLRNILEGKQTATAYRNLYFEAKSLATATAYKLANKPVPNDFYVKQQKIGTEEVPFRPTPVTVIDRSNIDLVLKDGMATREQLCEGMPATVGAPCN</sequence>
<dbReference type="OrthoDB" id="9769193at2"/>
<gene>
    <name evidence="5" type="ORF">CU103_20085</name>
</gene>
<evidence type="ECO:0000313" key="6">
    <source>
        <dbReference type="Proteomes" id="UP000241764"/>
    </source>
</evidence>
<evidence type="ECO:0000256" key="2">
    <source>
        <dbReference type="ARBA" id="ARBA00007639"/>
    </source>
</evidence>
<dbReference type="GO" id="GO:0030313">
    <property type="term" value="C:cell envelope"/>
    <property type="evidence" value="ECO:0007669"/>
    <property type="project" value="UniProtKB-SubCell"/>
</dbReference>
<dbReference type="Proteomes" id="UP000241764">
    <property type="component" value="Unassembled WGS sequence"/>
</dbReference>
<organism evidence="5 6">
    <name type="scientific">Phyllobacterium sophorae</name>
    <dbReference type="NCBI Taxonomy" id="1520277"/>
    <lineage>
        <taxon>Bacteria</taxon>
        <taxon>Pseudomonadati</taxon>
        <taxon>Pseudomonadota</taxon>
        <taxon>Alphaproteobacteria</taxon>
        <taxon>Hyphomicrobiales</taxon>
        <taxon>Phyllobacteriaceae</taxon>
        <taxon>Phyllobacterium</taxon>
    </lineage>
</organism>
<dbReference type="Gene3D" id="3.40.50.2300">
    <property type="match status" value="2"/>
</dbReference>
<dbReference type="InterPro" id="IPR028082">
    <property type="entry name" value="Peripla_BP_I"/>
</dbReference>
<evidence type="ECO:0000259" key="4">
    <source>
        <dbReference type="Pfam" id="PF13407"/>
    </source>
</evidence>
<dbReference type="AlphaFoldDB" id="A0A2P7B6U0"/>
<proteinExistence type="inferred from homology"/>
<name>A0A2P7B6U0_9HYPH</name>